<evidence type="ECO:0000256" key="5">
    <source>
        <dbReference type="SAM" id="SignalP"/>
    </source>
</evidence>
<dbReference type="Gene3D" id="3.40.630.10">
    <property type="entry name" value="Zn peptidases"/>
    <property type="match status" value="1"/>
</dbReference>
<gene>
    <name evidence="7" type="ORF">AMTR_s00030p00245020</name>
</gene>
<dbReference type="PIRSF" id="PIRSF005962">
    <property type="entry name" value="Pept_M20D_amidohydro"/>
    <property type="match status" value="1"/>
</dbReference>
<feature type="domain" description="Peptidase M20 dimerisation" evidence="6">
    <location>
        <begin position="226"/>
        <end position="319"/>
    </location>
</feature>
<dbReference type="STRING" id="13333.U5D771"/>
<feature type="signal peptide" evidence="5">
    <location>
        <begin position="1"/>
        <end position="25"/>
    </location>
</feature>
<keyword evidence="2 5" id="KW-0732">Signal</keyword>
<dbReference type="NCBIfam" id="TIGR01891">
    <property type="entry name" value="amidohydrolases"/>
    <property type="match status" value="1"/>
</dbReference>
<keyword evidence="3" id="KW-0378">Hydrolase</keyword>
<dbReference type="AlphaFoldDB" id="U5D771"/>
<evidence type="ECO:0000256" key="3">
    <source>
        <dbReference type="ARBA" id="ARBA00022801"/>
    </source>
</evidence>
<dbReference type="eggNOG" id="ENOG502QQEM">
    <property type="taxonomic scope" value="Eukaryota"/>
</dbReference>
<dbReference type="HOGENOM" id="CLU_023257_0_0_1"/>
<name>U5D771_AMBTC</name>
<feature type="binding site" evidence="4">
    <location>
        <position position="177"/>
    </location>
    <ligand>
        <name>Mn(2+)</name>
        <dbReference type="ChEBI" id="CHEBI:29035"/>
        <label>2</label>
    </ligand>
</feature>
<dbReference type="MEROPS" id="M20.A02"/>
<dbReference type="EMBL" id="KI392485">
    <property type="protein sequence ID" value="ERN16208.1"/>
    <property type="molecule type" value="Genomic_DNA"/>
</dbReference>
<dbReference type="Pfam" id="PF07687">
    <property type="entry name" value="M20_dimer"/>
    <property type="match status" value="1"/>
</dbReference>
<evidence type="ECO:0000313" key="7">
    <source>
        <dbReference type="EMBL" id="ERN16208.1"/>
    </source>
</evidence>
<dbReference type="PANTHER" id="PTHR11014:SF63">
    <property type="entry name" value="METALLOPEPTIDASE, PUTATIVE (AFU_ORTHOLOGUE AFUA_6G09600)-RELATED"/>
    <property type="match status" value="1"/>
</dbReference>
<dbReference type="SUPFAM" id="SSF53187">
    <property type="entry name" value="Zn-dependent exopeptidases"/>
    <property type="match status" value="1"/>
</dbReference>
<evidence type="ECO:0000256" key="2">
    <source>
        <dbReference type="ARBA" id="ARBA00022729"/>
    </source>
</evidence>
<feature type="binding site" evidence="4">
    <location>
        <position position="141"/>
    </location>
    <ligand>
        <name>Mn(2+)</name>
        <dbReference type="ChEBI" id="CHEBI:29035"/>
        <label>2</label>
    </ligand>
</feature>
<keyword evidence="8" id="KW-1185">Reference proteome</keyword>
<dbReference type="Proteomes" id="UP000017836">
    <property type="component" value="Unassembled WGS sequence"/>
</dbReference>
<keyword evidence="4" id="KW-0464">Manganese</keyword>
<organism evidence="7 8">
    <name type="scientific">Amborella trichopoda</name>
    <dbReference type="NCBI Taxonomy" id="13333"/>
    <lineage>
        <taxon>Eukaryota</taxon>
        <taxon>Viridiplantae</taxon>
        <taxon>Streptophyta</taxon>
        <taxon>Embryophyta</taxon>
        <taxon>Tracheophyta</taxon>
        <taxon>Spermatophyta</taxon>
        <taxon>Magnoliopsida</taxon>
        <taxon>Amborellales</taxon>
        <taxon>Amborellaceae</taxon>
        <taxon>Amborella</taxon>
    </lineage>
</organism>
<protein>
    <recommendedName>
        <fullName evidence="6">Peptidase M20 dimerisation domain-containing protein</fullName>
    </recommendedName>
</protein>
<dbReference type="Gramene" id="ERN16208">
    <property type="protein sequence ID" value="ERN16208"/>
    <property type="gene ID" value="AMTR_s00030p00245020"/>
</dbReference>
<evidence type="ECO:0000259" key="6">
    <source>
        <dbReference type="Pfam" id="PF07687"/>
    </source>
</evidence>
<dbReference type="InterPro" id="IPR011650">
    <property type="entry name" value="Peptidase_M20_dimer"/>
</dbReference>
<dbReference type="GO" id="GO:0046872">
    <property type="term" value="F:metal ion binding"/>
    <property type="evidence" value="ECO:0007669"/>
    <property type="project" value="UniProtKB-KW"/>
</dbReference>
<dbReference type="PANTHER" id="PTHR11014">
    <property type="entry name" value="PEPTIDASE M20 FAMILY MEMBER"/>
    <property type="match status" value="1"/>
</dbReference>
<dbReference type="KEGG" id="atr:18444512"/>
<proteinExistence type="inferred from homology"/>
<accession>U5D771</accession>
<dbReference type="CDD" id="cd08017">
    <property type="entry name" value="M20_IAA_Hyd"/>
    <property type="match status" value="1"/>
</dbReference>
<evidence type="ECO:0000313" key="8">
    <source>
        <dbReference type="Proteomes" id="UP000017836"/>
    </source>
</evidence>
<dbReference type="Gene3D" id="3.30.70.360">
    <property type="match status" value="1"/>
</dbReference>
<dbReference type="InterPro" id="IPR002933">
    <property type="entry name" value="Peptidase_M20"/>
</dbReference>
<sequence>MEFLNPPLFLFLCFLLSSSYPLCSATPHLSVSNEAAIDYQGFLNWAREDELFEWIKRVRRHIHMNPELAFNEYKTSKFIREELDEMGIEYSWPYAKTGIVATIGSGGRPILALRADMDALPIQELVDWEYKSRLDGKMHACGHDAHVTMVLGAAKLLQKAKDQLKGTVKLVFQPAEEGGAGAYHMIQEGAIENIEAIFGLHVDNQLRTGAIASKPGPLLAASGRFVAIIQGQGGHAVKPHKAIDPVLAASHAILSLQQLVSRETDPVDSSVVSVTFISAAHGHAIIPDKVTFGGTLRSMTSEGLSNLARRIKEVIEAQSVVHRCSASIDFMEKIGRPYPETLNDDGMYMHVKRVGESLLGEHNVHLSPPVMGAEDFGFYSQIIPSAMFWLGIRNVSVGSYHSLHSPHFFLDENALPIGAALHAAVAVAYLESQASRFH</sequence>
<dbReference type="Pfam" id="PF01546">
    <property type="entry name" value="Peptidase_M20"/>
    <property type="match status" value="1"/>
</dbReference>
<dbReference type="SUPFAM" id="SSF55031">
    <property type="entry name" value="Bacterial exopeptidase dimerisation domain"/>
    <property type="match status" value="1"/>
</dbReference>
<evidence type="ECO:0000256" key="1">
    <source>
        <dbReference type="ARBA" id="ARBA00006153"/>
    </source>
</evidence>
<evidence type="ECO:0000256" key="4">
    <source>
        <dbReference type="PIRSR" id="PIRSR005962-1"/>
    </source>
</evidence>
<dbReference type="InterPro" id="IPR036264">
    <property type="entry name" value="Bact_exopeptidase_dim_dom"/>
</dbReference>
<feature type="binding site" evidence="4">
    <location>
        <position position="404"/>
    </location>
    <ligand>
        <name>Mn(2+)</name>
        <dbReference type="ChEBI" id="CHEBI:29035"/>
        <label>2</label>
    </ligand>
</feature>
<dbReference type="GO" id="GO:0010179">
    <property type="term" value="F:IAA-Ala conjugate hydrolase activity"/>
    <property type="evidence" value="ECO:0000318"/>
    <property type="project" value="GO_Central"/>
</dbReference>
<dbReference type="OrthoDB" id="6119954at2759"/>
<dbReference type="OMA" id="VCAQIVI"/>
<dbReference type="InterPro" id="IPR044757">
    <property type="entry name" value="ILR1-like_Hyd"/>
</dbReference>
<dbReference type="GO" id="GO:0009850">
    <property type="term" value="P:auxin metabolic process"/>
    <property type="evidence" value="ECO:0000318"/>
    <property type="project" value="GO_Central"/>
</dbReference>
<dbReference type="InterPro" id="IPR017439">
    <property type="entry name" value="Amidohydrolase"/>
</dbReference>
<feature type="binding site" evidence="4">
    <location>
        <position position="201"/>
    </location>
    <ligand>
        <name>Mn(2+)</name>
        <dbReference type="ChEBI" id="CHEBI:29035"/>
        <label>2</label>
    </ligand>
</feature>
<feature type="chain" id="PRO_5004658932" description="Peptidase M20 dimerisation domain-containing protein" evidence="5">
    <location>
        <begin position="26"/>
        <end position="438"/>
    </location>
</feature>
<comment type="similarity">
    <text evidence="1">Belongs to the peptidase M20 family.</text>
</comment>
<feature type="binding site" evidence="4">
    <location>
        <position position="143"/>
    </location>
    <ligand>
        <name>Mn(2+)</name>
        <dbReference type="ChEBI" id="CHEBI:29035"/>
        <label>2</label>
    </ligand>
</feature>
<comment type="cofactor">
    <cofactor evidence="4">
        <name>Mn(2+)</name>
        <dbReference type="ChEBI" id="CHEBI:29035"/>
    </cofactor>
    <text evidence="4">The Mn(2+) ion enhances activity.</text>
</comment>
<keyword evidence="4" id="KW-0479">Metal-binding</keyword>
<reference evidence="8" key="1">
    <citation type="journal article" date="2013" name="Science">
        <title>The Amborella genome and the evolution of flowering plants.</title>
        <authorList>
            <consortium name="Amborella Genome Project"/>
        </authorList>
    </citation>
    <scope>NUCLEOTIDE SEQUENCE [LARGE SCALE GENOMIC DNA]</scope>
</reference>
<dbReference type="FunFam" id="3.30.70.360:FF:000001">
    <property type="entry name" value="N-acetyldiaminopimelate deacetylase"/>
    <property type="match status" value="1"/>
</dbReference>